<dbReference type="EMBL" id="JARVLH010000007">
    <property type="protein sequence ID" value="MEX5286034.1"/>
    <property type="molecule type" value="Genomic_DNA"/>
</dbReference>
<comment type="function">
    <text evidence="17">Catalyzes the conversion of 3-deoxy-D-arabino-heptulosonate 7-phosphate (DAHP) to dehydroquinate (DHQ).</text>
</comment>
<accession>A0ABV3X760</accession>
<evidence type="ECO:0000256" key="2">
    <source>
        <dbReference type="ARBA" id="ARBA00001911"/>
    </source>
</evidence>
<evidence type="ECO:0000259" key="18">
    <source>
        <dbReference type="Pfam" id="PF01761"/>
    </source>
</evidence>
<protein>
    <recommendedName>
        <fullName evidence="7 17">3-dehydroquinate synthase</fullName>
        <shortName evidence="17">DHQS</shortName>
        <ecNumber evidence="6 17">4.2.3.4</ecNumber>
    </recommendedName>
</protein>
<dbReference type="Gene3D" id="3.40.50.1970">
    <property type="match status" value="1"/>
</dbReference>
<feature type="binding site" evidence="17">
    <location>
        <begin position="106"/>
        <end position="110"/>
    </location>
    <ligand>
        <name>NAD(+)</name>
        <dbReference type="ChEBI" id="CHEBI:57540"/>
    </ligand>
</feature>
<keyword evidence="8 17" id="KW-0963">Cytoplasm</keyword>
<dbReference type="CDD" id="cd08195">
    <property type="entry name" value="DHQS"/>
    <property type="match status" value="1"/>
</dbReference>
<evidence type="ECO:0000256" key="14">
    <source>
        <dbReference type="ARBA" id="ARBA00023141"/>
    </source>
</evidence>
<keyword evidence="14 17" id="KW-0057">Aromatic amino acid biosynthesis</keyword>
<keyword evidence="9 17" id="KW-0028">Amino-acid biosynthesis</keyword>
<dbReference type="HAMAP" id="MF_00110">
    <property type="entry name" value="DHQ_synthase"/>
    <property type="match status" value="1"/>
</dbReference>
<comment type="similarity">
    <text evidence="5 17">Belongs to the sugar phosphate cyclases superfamily. Dehydroquinate synthase family.</text>
</comment>
<dbReference type="InterPro" id="IPR056179">
    <property type="entry name" value="DHQS_C"/>
</dbReference>
<feature type="binding site" evidence="17">
    <location>
        <begin position="130"/>
        <end position="131"/>
    </location>
    <ligand>
        <name>NAD(+)</name>
        <dbReference type="ChEBI" id="CHEBI:57540"/>
    </ligand>
</feature>
<evidence type="ECO:0000256" key="17">
    <source>
        <dbReference type="HAMAP-Rule" id="MF_00110"/>
    </source>
</evidence>
<feature type="binding site" evidence="17">
    <location>
        <position position="265"/>
    </location>
    <ligand>
        <name>Zn(2+)</name>
        <dbReference type="ChEBI" id="CHEBI:29105"/>
    </ligand>
</feature>
<comment type="catalytic activity">
    <reaction evidence="1 17">
        <text>7-phospho-2-dehydro-3-deoxy-D-arabino-heptonate = 3-dehydroquinate + phosphate</text>
        <dbReference type="Rhea" id="RHEA:21968"/>
        <dbReference type="ChEBI" id="CHEBI:32364"/>
        <dbReference type="ChEBI" id="CHEBI:43474"/>
        <dbReference type="ChEBI" id="CHEBI:58394"/>
        <dbReference type="EC" id="4.2.3.4"/>
    </reaction>
</comment>
<evidence type="ECO:0000256" key="16">
    <source>
        <dbReference type="ARBA" id="ARBA00023285"/>
    </source>
</evidence>
<feature type="binding site" evidence="17">
    <location>
        <position position="152"/>
    </location>
    <ligand>
        <name>NAD(+)</name>
        <dbReference type="ChEBI" id="CHEBI:57540"/>
    </ligand>
</feature>
<comment type="pathway">
    <text evidence="4 17">Metabolic intermediate biosynthesis; chorismate biosynthesis; chorismate from D-erythrose 4-phosphate and phosphoenolpyruvate: step 2/7.</text>
</comment>
<dbReference type="SUPFAM" id="SSF56796">
    <property type="entry name" value="Dehydroquinate synthase-like"/>
    <property type="match status" value="1"/>
</dbReference>
<evidence type="ECO:0000313" key="20">
    <source>
        <dbReference type="EMBL" id="MEX5286034.1"/>
    </source>
</evidence>
<keyword evidence="21" id="KW-1185">Reference proteome</keyword>
<dbReference type="Pfam" id="PF24621">
    <property type="entry name" value="DHQS_C"/>
    <property type="match status" value="1"/>
</dbReference>
<dbReference type="PIRSF" id="PIRSF001455">
    <property type="entry name" value="DHQ_synth"/>
    <property type="match status" value="1"/>
</dbReference>
<evidence type="ECO:0000256" key="10">
    <source>
        <dbReference type="ARBA" id="ARBA00022723"/>
    </source>
</evidence>
<dbReference type="Gene3D" id="1.20.1090.10">
    <property type="entry name" value="Dehydroquinate synthase-like - alpha domain"/>
    <property type="match status" value="1"/>
</dbReference>
<keyword evidence="16 17" id="KW-0170">Cobalt</keyword>
<evidence type="ECO:0000256" key="11">
    <source>
        <dbReference type="ARBA" id="ARBA00022741"/>
    </source>
</evidence>
<dbReference type="PANTHER" id="PTHR43622:SF7">
    <property type="entry name" value="3-DEHYDROQUINATE SYNTHASE, CHLOROPLASTIC"/>
    <property type="match status" value="1"/>
</dbReference>
<evidence type="ECO:0000256" key="15">
    <source>
        <dbReference type="ARBA" id="ARBA00023239"/>
    </source>
</evidence>
<feature type="binding site" evidence="17">
    <location>
        <position position="143"/>
    </location>
    <ligand>
        <name>NAD(+)</name>
        <dbReference type="ChEBI" id="CHEBI:57540"/>
    </ligand>
</feature>
<evidence type="ECO:0000256" key="3">
    <source>
        <dbReference type="ARBA" id="ARBA00004496"/>
    </source>
</evidence>
<evidence type="ECO:0000256" key="9">
    <source>
        <dbReference type="ARBA" id="ARBA00022605"/>
    </source>
</evidence>
<feature type="binding site" evidence="17">
    <location>
        <position position="185"/>
    </location>
    <ligand>
        <name>Zn(2+)</name>
        <dbReference type="ChEBI" id="CHEBI:29105"/>
    </ligand>
</feature>
<comment type="subcellular location">
    <subcellularLocation>
        <location evidence="3 17">Cytoplasm</location>
    </subcellularLocation>
</comment>
<comment type="cofactor">
    <cofactor evidence="17">
        <name>Co(2+)</name>
        <dbReference type="ChEBI" id="CHEBI:48828"/>
    </cofactor>
    <cofactor evidence="17">
        <name>Zn(2+)</name>
        <dbReference type="ChEBI" id="CHEBI:29105"/>
    </cofactor>
    <text evidence="17">Binds 1 divalent metal cation per subunit. Can use either Co(2+) or Zn(2+).</text>
</comment>
<evidence type="ECO:0000256" key="5">
    <source>
        <dbReference type="ARBA" id="ARBA00005412"/>
    </source>
</evidence>
<keyword evidence="11 17" id="KW-0547">Nucleotide-binding</keyword>
<evidence type="ECO:0000256" key="1">
    <source>
        <dbReference type="ARBA" id="ARBA00001393"/>
    </source>
</evidence>
<comment type="cofactor">
    <cofactor evidence="2 17">
        <name>NAD(+)</name>
        <dbReference type="ChEBI" id="CHEBI:57540"/>
    </cofactor>
</comment>
<evidence type="ECO:0000259" key="19">
    <source>
        <dbReference type="Pfam" id="PF24621"/>
    </source>
</evidence>
<feature type="binding site" evidence="17">
    <location>
        <position position="248"/>
    </location>
    <ligand>
        <name>Zn(2+)</name>
        <dbReference type="ChEBI" id="CHEBI:29105"/>
    </ligand>
</feature>
<keyword evidence="12 17" id="KW-0862">Zinc</keyword>
<evidence type="ECO:0000313" key="21">
    <source>
        <dbReference type="Proteomes" id="UP001559623"/>
    </source>
</evidence>
<gene>
    <name evidence="17 20" type="primary">aroB</name>
    <name evidence="20" type="ORF">QCO44_10400</name>
</gene>
<sequence>MRKVHVELGASSYDIFLGHGLLPDLAAFVGARGFSAKALVISDTNVGKLYGAALLEKLREAGLSPELHLVPAGEPAKSLAVAEEIFTRAIETGLDRRSPIFALGGGVVGDLAGFVAASYMRGVPFVQLPTSLLAQVDSSVGGKVAVNHRLGKNLIGAFYQPEAVFADFAAFATLPAREIRTGLGEIIKYGIIADAALFTWLGENADDVLRLSPEAALHMVARSCEIKADVVSQDEKESGLRRILNFGHTIAHAIEKETGYSRYNHGEAVAIGSLGAAYISRSLGMIDETTVSRVRELTERLGLPLAAEGCTVDALYAAIFHDKKTVGGKVNWVLMEDIGKVVVRSDVPEDVVREAMERCLEKG</sequence>
<reference evidence="20 21" key="1">
    <citation type="submission" date="2023-04" db="EMBL/GenBank/DDBJ databases">
        <title>Genome Sequence of Selenomonas sputigena ATCC 33150.</title>
        <authorList>
            <person name="Miller D.P."/>
            <person name="Anvari S."/>
            <person name="Polson S.W."/>
            <person name="Macdonald M."/>
            <person name="Mcdowell J.V."/>
        </authorList>
    </citation>
    <scope>NUCLEOTIDE SEQUENCE [LARGE SCALE GENOMIC DNA]</scope>
    <source>
        <strain evidence="20 21">ATCC 33150</strain>
    </source>
</reference>
<dbReference type="InterPro" id="IPR016037">
    <property type="entry name" value="DHQ_synth_AroB"/>
</dbReference>
<comment type="caution">
    <text evidence="20">The sequence shown here is derived from an EMBL/GenBank/DDBJ whole genome shotgun (WGS) entry which is preliminary data.</text>
</comment>
<dbReference type="NCBIfam" id="TIGR01357">
    <property type="entry name" value="aroB"/>
    <property type="match status" value="1"/>
</dbReference>
<name>A0ABV3X760_9FIRM</name>
<proteinExistence type="inferred from homology"/>
<dbReference type="EC" id="4.2.3.4" evidence="6 17"/>
<evidence type="ECO:0000256" key="6">
    <source>
        <dbReference type="ARBA" id="ARBA00013031"/>
    </source>
</evidence>
<evidence type="ECO:0000256" key="12">
    <source>
        <dbReference type="ARBA" id="ARBA00022833"/>
    </source>
</evidence>
<dbReference type="Pfam" id="PF01761">
    <property type="entry name" value="DHQ_synthase"/>
    <property type="match status" value="1"/>
</dbReference>
<keyword evidence="13 17" id="KW-0520">NAD</keyword>
<evidence type="ECO:0000256" key="13">
    <source>
        <dbReference type="ARBA" id="ARBA00023027"/>
    </source>
</evidence>
<dbReference type="GO" id="GO:0003856">
    <property type="term" value="F:3-dehydroquinate synthase activity"/>
    <property type="evidence" value="ECO:0007669"/>
    <property type="project" value="UniProtKB-EC"/>
</dbReference>
<dbReference type="PANTHER" id="PTHR43622">
    <property type="entry name" value="3-DEHYDROQUINATE SYNTHASE"/>
    <property type="match status" value="1"/>
</dbReference>
<evidence type="ECO:0000256" key="7">
    <source>
        <dbReference type="ARBA" id="ARBA00017684"/>
    </source>
</evidence>
<dbReference type="InterPro" id="IPR050071">
    <property type="entry name" value="Dehydroquinate_synthase"/>
</dbReference>
<dbReference type="RefSeq" id="WP_368847752.1">
    <property type="nucleotide sequence ID" value="NZ_CP194411.1"/>
</dbReference>
<feature type="domain" description="3-dehydroquinate synthase N-terminal" evidence="18">
    <location>
        <begin position="69"/>
        <end position="180"/>
    </location>
</feature>
<keyword evidence="15 17" id="KW-0456">Lyase</keyword>
<comment type="caution">
    <text evidence="17">Lacks conserved residue(s) required for the propagation of feature annotation.</text>
</comment>
<evidence type="ECO:0000256" key="8">
    <source>
        <dbReference type="ARBA" id="ARBA00022490"/>
    </source>
</evidence>
<dbReference type="InterPro" id="IPR030963">
    <property type="entry name" value="DHQ_synth_fam"/>
</dbReference>
<evidence type="ECO:0000256" key="4">
    <source>
        <dbReference type="ARBA" id="ARBA00004661"/>
    </source>
</evidence>
<organism evidence="20 21">
    <name type="scientific">Selenomonas sputigena</name>
    <dbReference type="NCBI Taxonomy" id="69823"/>
    <lineage>
        <taxon>Bacteria</taxon>
        <taxon>Bacillati</taxon>
        <taxon>Bacillota</taxon>
        <taxon>Negativicutes</taxon>
        <taxon>Selenomonadales</taxon>
        <taxon>Selenomonadaceae</taxon>
        <taxon>Selenomonas</taxon>
    </lineage>
</organism>
<dbReference type="Proteomes" id="UP001559623">
    <property type="component" value="Unassembled WGS sequence"/>
</dbReference>
<dbReference type="InterPro" id="IPR030960">
    <property type="entry name" value="DHQS/DOIS_N"/>
</dbReference>
<feature type="domain" description="3-dehydroquinate synthase C-terminal" evidence="19">
    <location>
        <begin position="182"/>
        <end position="325"/>
    </location>
</feature>
<keyword evidence="10 17" id="KW-0479">Metal-binding</keyword>